<organism evidence="3 4">
    <name type="scientific">Phytomonospora endophytica</name>
    <dbReference type="NCBI Taxonomy" id="714109"/>
    <lineage>
        <taxon>Bacteria</taxon>
        <taxon>Bacillati</taxon>
        <taxon>Actinomycetota</taxon>
        <taxon>Actinomycetes</taxon>
        <taxon>Micromonosporales</taxon>
        <taxon>Micromonosporaceae</taxon>
        <taxon>Phytomonospora</taxon>
    </lineage>
</organism>
<evidence type="ECO:0000256" key="2">
    <source>
        <dbReference type="SAM" id="MobiDB-lite"/>
    </source>
</evidence>
<dbReference type="RefSeq" id="WP_184790580.1">
    <property type="nucleotide sequence ID" value="NZ_BONT01000054.1"/>
</dbReference>
<gene>
    <name evidence="3" type="ORF">HNR73_005653</name>
</gene>
<feature type="region of interest" description="Disordered" evidence="2">
    <location>
        <begin position="1"/>
        <end position="23"/>
    </location>
</feature>
<proteinExistence type="predicted"/>
<comment type="caution">
    <text evidence="3">The sequence shown here is derived from an EMBL/GenBank/DDBJ whole genome shotgun (WGS) entry which is preliminary data.</text>
</comment>
<keyword evidence="4" id="KW-1185">Reference proteome</keyword>
<feature type="compositionally biased region" description="Low complexity" evidence="2">
    <location>
        <begin position="8"/>
        <end position="23"/>
    </location>
</feature>
<evidence type="ECO:0000313" key="3">
    <source>
        <dbReference type="EMBL" id="MBB6037775.1"/>
    </source>
</evidence>
<protein>
    <submittedName>
        <fullName evidence="3">Uncharacterized protein</fullName>
    </submittedName>
</protein>
<dbReference type="Proteomes" id="UP000548476">
    <property type="component" value="Unassembled WGS sequence"/>
</dbReference>
<feature type="coiled-coil region" evidence="1">
    <location>
        <begin position="314"/>
        <end position="363"/>
    </location>
</feature>
<evidence type="ECO:0000313" key="4">
    <source>
        <dbReference type="Proteomes" id="UP000548476"/>
    </source>
</evidence>
<dbReference type="EMBL" id="JACHGT010000013">
    <property type="protein sequence ID" value="MBB6037775.1"/>
    <property type="molecule type" value="Genomic_DNA"/>
</dbReference>
<keyword evidence="1" id="KW-0175">Coiled coil</keyword>
<dbReference type="AlphaFoldDB" id="A0A841FNU8"/>
<name>A0A841FNU8_9ACTN</name>
<accession>A0A841FNU8</accession>
<sequence length="658" mass="70411">MWEKGTRPTRAPSAAPVRRTPAPTPVAARLLGLQRTAGNAAVAGMLARRTVVVQRVAAQIGMAPDGATIGELTVRGRPESPFKGTMGDHTTAFVVQAQSVRNAVVGRTPGEAARGILELVDRARSLPGIALAARLGVEHAAALAQARQTVARLAGMVTTLAADDPRLMTTLQSLVTAYLHYRELIPLTTLNIKSVSAGLAGRGKGESGAARAMVGYEQADPETLKVAISGLFDFEGLAVLASQHKREAIPVIAPGIDPDSVIEPILAQHLISISAAYPGSITRAWGLRGGVKAAVRELRATLAPHVVAQKARNVEVYNDRLRGAYERQQKLKDEKAVARPGRHDALRAEYREIGQEVKDYREAVLANGGAPLTRPDPQAGRSRAATTRYGSDADQAAGKRKREAQDPPPKPPKWRERDVEEIPGQPVATQVELDERGVITDLRSEGRPPSAFQGGRMGAHTTAWLVHKDVIRTAVLGKTVPEAIAKLPVLGAHAEVIGFRFRGFGQTVEPPIAAAMRDLVAQAAQIANAHLPLLLQDGVNRILAYINKIPGVALDVTNTKGNREGEWRGILLGRERGRSVDAKTLVAALLGLLDVRSVTDEEERLVFLKNHLVQVERAYPLSYAASGISAMDVATEVLPLLRAKSGQDKKKPKVDKAG</sequence>
<evidence type="ECO:0000256" key="1">
    <source>
        <dbReference type="SAM" id="Coils"/>
    </source>
</evidence>
<feature type="region of interest" description="Disordered" evidence="2">
    <location>
        <begin position="367"/>
        <end position="423"/>
    </location>
</feature>
<reference evidence="3 4" key="1">
    <citation type="submission" date="2020-08" db="EMBL/GenBank/DDBJ databases">
        <title>Genomic Encyclopedia of Type Strains, Phase IV (KMG-IV): sequencing the most valuable type-strain genomes for metagenomic binning, comparative biology and taxonomic classification.</title>
        <authorList>
            <person name="Goeker M."/>
        </authorList>
    </citation>
    <scope>NUCLEOTIDE SEQUENCE [LARGE SCALE GENOMIC DNA]</scope>
    <source>
        <strain evidence="3 4">YIM 65646</strain>
    </source>
</reference>